<dbReference type="GO" id="GO:0005524">
    <property type="term" value="F:ATP binding"/>
    <property type="evidence" value="ECO:0007669"/>
    <property type="project" value="InterPro"/>
</dbReference>
<dbReference type="Pfam" id="PF08676">
    <property type="entry name" value="MutL_C"/>
    <property type="match status" value="1"/>
</dbReference>
<feature type="compositionally biased region" description="Polar residues" evidence="1">
    <location>
        <begin position="158"/>
        <end position="170"/>
    </location>
</feature>
<dbReference type="EMBL" id="JALJOV010000259">
    <property type="protein sequence ID" value="KAK9865332.1"/>
    <property type="molecule type" value="Genomic_DNA"/>
</dbReference>
<dbReference type="InterPro" id="IPR014790">
    <property type="entry name" value="MutL_C"/>
</dbReference>
<dbReference type="InterPro" id="IPR037198">
    <property type="entry name" value="MutL_C_sf"/>
</dbReference>
<accession>A0AAW1T6B6</accession>
<organism evidence="3 4">
    <name type="scientific">Apatococcus fuscideae</name>
    <dbReference type="NCBI Taxonomy" id="2026836"/>
    <lineage>
        <taxon>Eukaryota</taxon>
        <taxon>Viridiplantae</taxon>
        <taxon>Chlorophyta</taxon>
        <taxon>core chlorophytes</taxon>
        <taxon>Trebouxiophyceae</taxon>
        <taxon>Chlorellales</taxon>
        <taxon>Chlorellaceae</taxon>
        <taxon>Apatococcus</taxon>
    </lineage>
</organism>
<keyword evidence="4" id="KW-1185">Reference proteome</keyword>
<sequence>MRTSPATDCSDQEGPSTGSVPLACPSGWRATVQSPHSHHGGAVQPSQQEILDDPAELDRGGGVLQQWVNPVIAPPTAQPIIDLPSLGQTTATLPLTHSSLRQARLVGQAANSFIAVTCPDGSLALLDQHAAHERVRLESLSAQVCPAGQAGPAPHNYRCTSTSSQKQELQASLPLA</sequence>
<gene>
    <name evidence="3" type="ORF">WJX84_005844</name>
</gene>
<name>A0AAW1T6B6_9CHLO</name>
<dbReference type="SUPFAM" id="SSF118116">
    <property type="entry name" value="DNA mismatch repair protein MutL"/>
    <property type="match status" value="1"/>
</dbReference>
<feature type="region of interest" description="Disordered" evidence="1">
    <location>
        <begin position="1"/>
        <end position="23"/>
    </location>
</feature>
<protein>
    <recommendedName>
        <fullName evidence="2">MutL C-terminal dimerisation domain-containing protein</fullName>
    </recommendedName>
</protein>
<proteinExistence type="predicted"/>
<dbReference type="Gene3D" id="3.30.1540.20">
    <property type="entry name" value="MutL, C-terminal domain, dimerisation subdomain"/>
    <property type="match status" value="1"/>
</dbReference>
<feature type="region of interest" description="Disordered" evidence="1">
    <location>
        <begin position="151"/>
        <end position="176"/>
    </location>
</feature>
<feature type="compositionally biased region" description="Polar residues" evidence="1">
    <location>
        <begin position="1"/>
        <end position="19"/>
    </location>
</feature>
<dbReference type="GO" id="GO:0006298">
    <property type="term" value="P:mismatch repair"/>
    <property type="evidence" value="ECO:0007669"/>
    <property type="project" value="InterPro"/>
</dbReference>
<dbReference type="InterPro" id="IPR042120">
    <property type="entry name" value="MutL_C_dimsub"/>
</dbReference>
<reference evidence="3 4" key="1">
    <citation type="journal article" date="2024" name="Nat. Commun.">
        <title>Phylogenomics reveals the evolutionary origins of lichenization in chlorophyte algae.</title>
        <authorList>
            <person name="Puginier C."/>
            <person name="Libourel C."/>
            <person name="Otte J."/>
            <person name="Skaloud P."/>
            <person name="Haon M."/>
            <person name="Grisel S."/>
            <person name="Petersen M."/>
            <person name="Berrin J.G."/>
            <person name="Delaux P.M."/>
            <person name="Dal Grande F."/>
            <person name="Keller J."/>
        </authorList>
    </citation>
    <scope>NUCLEOTIDE SEQUENCE [LARGE SCALE GENOMIC DNA]</scope>
    <source>
        <strain evidence="3 4">SAG 2523</strain>
    </source>
</reference>
<evidence type="ECO:0000313" key="3">
    <source>
        <dbReference type="EMBL" id="KAK9865332.1"/>
    </source>
</evidence>
<comment type="caution">
    <text evidence="3">The sequence shown here is derived from an EMBL/GenBank/DDBJ whole genome shotgun (WGS) entry which is preliminary data.</text>
</comment>
<evidence type="ECO:0000259" key="2">
    <source>
        <dbReference type="Pfam" id="PF08676"/>
    </source>
</evidence>
<feature type="domain" description="MutL C-terminal dimerisation" evidence="2">
    <location>
        <begin position="106"/>
        <end position="147"/>
    </location>
</feature>
<evidence type="ECO:0000313" key="4">
    <source>
        <dbReference type="Proteomes" id="UP001485043"/>
    </source>
</evidence>
<dbReference type="AlphaFoldDB" id="A0AAW1T6B6"/>
<dbReference type="Proteomes" id="UP001485043">
    <property type="component" value="Unassembled WGS sequence"/>
</dbReference>
<evidence type="ECO:0000256" key="1">
    <source>
        <dbReference type="SAM" id="MobiDB-lite"/>
    </source>
</evidence>